<dbReference type="InterPro" id="IPR036397">
    <property type="entry name" value="RNaseH_sf"/>
</dbReference>
<sequence>MTTVVGLDLSLTGTGVAVITPLGAEVHRIASTGRRGATLAERHARLIRLRNATLKHVVVNDADLVLVEGPAYGIRAQEGRHDMAGYWWLVMAALQHTGRTVVEVPPTTRAKWATDKGNAPKAAVVAAVAKLWPDVTLVSDDCADALALASIGAIHMRMDVPFRVLERHREAAAKLDLPERPPR</sequence>
<dbReference type="SUPFAM" id="SSF53098">
    <property type="entry name" value="Ribonuclease H-like"/>
    <property type="match status" value="1"/>
</dbReference>
<reference evidence="1 2" key="1">
    <citation type="submission" date="2019-06" db="EMBL/GenBank/DDBJ databases">
        <authorList>
            <person name="Teng J.L.L."/>
            <person name="Lee H.H."/>
            <person name="Lau S.K.P."/>
            <person name="Woo P.C.Y."/>
        </authorList>
    </citation>
    <scope>NUCLEOTIDE SEQUENCE [LARGE SCALE GENOMIC DNA]</scope>
    <source>
        <strain evidence="1 2">HKU70</strain>
    </source>
</reference>
<evidence type="ECO:0000313" key="2">
    <source>
        <dbReference type="Proteomes" id="UP000319792"/>
    </source>
</evidence>
<dbReference type="Gene3D" id="3.30.420.10">
    <property type="entry name" value="Ribonuclease H-like superfamily/Ribonuclease H"/>
    <property type="match status" value="1"/>
</dbReference>
<comment type="caution">
    <text evidence="1">The sequence shown here is derived from an EMBL/GenBank/DDBJ whole genome shotgun (WGS) entry which is preliminary data.</text>
</comment>
<evidence type="ECO:0000313" key="1">
    <source>
        <dbReference type="EMBL" id="TWS23183.1"/>
    </source>
</evidence>
<keyword evidence="2" id="KW-1185">Reference proteome</keyword>
<dbReference type="OrthoDB" id="3359450at2"/>
<dbReference type="RefSeq" id="WP_146434609.1">
    <property type="nucleotide sequence ID" value="NZ_VIGV01000004.1"/>
</dbReference>
<dbReference type="InterPro" id="IPR012337">
    <property type="entry name" value="RNaseH-like_sf"/>
</dbReference>
<accession>A0A5C5RL43</accession>
<dbReference type="Proteomes" id="UP000319792">
    <property type="component" value="Unassembled WGS sequence"/>
</dbReference>
<organism evidence="1 2">
    <name type="scientific">Tsukamurella sputi</name>
    <dbReference type="NCBI Taxonomy" id="2591848"/>
    <lineage>
        <taxon>Bacteria</taxon>
        <taxon>Bacillati</taxon>
        <taxon>Actinomycetota</taxon>
        <taxon>Actinomycetes</taxon>
        <taxon>Mycobacteriales</taxon>
        <taxon>Tsukamurellaceae</taxon>
        <taxon>Tsukamurella</taxon>
    </lineage>
</organism>
<gene>
    <name evidence="1" type="ORF">FK268_12755</name>
</gene>
<protein>
    <submittedName>
        <fullName evidence="1">Uncharacterized protein</fullName>
    </submittedName>
</protein>
<reference evidence="1 2" key="2">
    <citation type="submission" date="2019-08" db="EMBL/GenBank/DDBJ databases">
        <title>Tsukamurella conjunctivitidis sp. nov., Tsukamurella assacharolytica sp. nov. and Tsukamurella sputae sp. nov. isolated from patients with conjunctivitis, bacteraemia (lymphoma) and respiratory infection (sputum) in Hong Kong.</title>
        <authorList>
            <person name="Fok K.M.N."/>
            <person name="Fong J.Y.H."/>
        </authorList>
    </citation>
    <scope>NUCLEOTIDE SEQUENCE [LARGE SCALE GENOMIC DNA]</scope>
    <source>
        <strain evidence="1 2">HKU70</strain>
    </source>
</reference>
<proteinExistence type="predicted"/>
<name>A0A5C5RL43_9ACTN</name>
<dbReference type="GO" id="GO:0003676">
    <property type="term" value="F:nucleic acid binding"/>
    <property type="evidence" value="ECO:0007669"/>
    <property type="project" value="InterPro"/>
</dbReference>
<dbReference type="AlphaFoldDB" id="A0A5C5RL43"/>
<dbReference type="EMBL" id="VIGV01000004">
    <property type="protein sequence ID" value="TWS23183.1"/>
    <property type="molecule type" value="Genomic_DNA"/>
</dbReference>